<dbReference type="InterPro" id="IPR003156">
    <property type="entry name" value="DHHA1_dom"/>
</dbReference>
<keyword evidence="4" id="KW-1185">Reference proteome</keyword>
<accession>A0ABT4URK7</accession>
<dbReference type="InterPro" id="IPR051319">
    <property type="entry name" value="Oligoribo/pAp-PDE_c-di-AMP_PDE"/>
</dbReference>
<sequence>MVAVAVEVNRVRGLSEAEGAGERPGAVADPVASAVSEAARKLADATDVTLFAHVNPDADALGSALALGRALRRRGCRVRVSFGTPDQPPASLRDLDVDGLVVPVDEVPAAPPTLVVCDTGSLQRLGRLADRVGATIAAGGDVIVIDHHVSNTRYGTLHVVDERAEATVMIVVRLLDELGVELDLPTARCLYAGLVTDTRSFRHASASTHRVAARLLDAGVDPEATTRPLLDTHPFGWMGMLSGVLGAAELEPAAARGMGFVHATVRLTDSDGLRSEELDSVIDVLRTTSEAEVTAVLKEMAPRHWSVSLRADSLLDVGHAAAACGGGGHHLASGFTAQGEPEDIIDSIRKALDEAPLLD</sequence>
<name>A0ABT4URK7_9PSEU</name>
<feature type="domain" description="DDH" evidence="1">
    <location>
        <begin position="48"/>
        <end position="193"/>
    </location>
</feature>
<gene>
    <name evidence="3" type="ORF">OU415_02815</name>
</gene>
<comment type="caution">
    <text evidence="3">The sequence shown here is derived from an EMBL/GenBank/DDBJ whole genome shotgun (WGS) entry which is preliminary data.</text>
</comment>
<dbReference type="SUPFAM" id="SSF64182">
    <property type="entry name" value="DHH phosphoesterases"/>
    <property type="match status" value="1"/>
</dbReference>
<feature type="domain" description="DHHA1" evidence="2">
    <location>
        <begin position="261"/>
        <end position="354"/>
    </location>
</feature>
<dbReference type="RefSeq" id="WP_270946920.1">
    <property type="nucleotide sequence ID" value="NZ_JAQGLA010000003.1"/>
</dbReference>
<dbReference type="PANTHER" id="PTHR47618:SF1">
    <property type="entry name" value="BIFUNCTIONAL OLIGORIBONUCLEASE AND PAP PHOSPHATASE NRNA"/>
    <property type="match status" value="1"/>
</dbReference>
<protein>
    <submittedName>
        <fullName evidence="3">DHH family phosphoesterase</fullName>
    </submittedName>
</protein>
<evidence type="ECO:0000313" key="3">
    <source>
        <dbReference type="EMBL" id="MDA3624351.1"/>
    </source>
</evidence>
<dbReference type="EMBL" id="JAQGLA010000003">
    <property type="protein sequence ID" value="MDA3624351.1"/>
    <property type="molecule type" value="Genomic_DNA"/>
</dbReference>
<dbReference type="InterPro" id="IPR001667">
    <property type="entry name" value="DDH_dom"/>
</dbReference>
<dbReference type="Gene3D" id="3.90.1640.10">
    <property type="entry name" value="inorganic pyrophosphatase (n-terminal core)"/>
    <property type="match status" value="1"/>
</dbReference>
<dbReference type="Pfam" id="PF01368">
    <property type="entry name" value="DHH"/>
    <property type="match status" value="1"/>
</dbReference>
<dbReference type="Pfam" id="PF02272">
    <property type="entry name" value="DHHA1"/>
    <property type="match status" value="1"/>
</dbReference>
<reference evidence="3 4" key="1">
    <citation type="submission" date="2022-11" db="EMBL/GenBank/DDBJ databases">
        <title>Draft genome sequence of Saccharopolyspora sp. WRP15-2 isolated from rhizosphere soils of wild rice in Thailand.</title>
        <authorList>
            <person name="Duangmal K."/>
            <person name="Kammanee S."/>
            <person name="Muangham S."/>
        </authorList>
    </citation>
    <scope>NUCLEOTIDE SEQUENCE [LARGE SCALE GENOMIC DNA]</scope>
    <source>
        <strain evidence="3 4">WRP15-2</strain>
    </source>
</reference>
<proteinExistence type="predicted"/>
<evidence type="ECO:0000313" key="4">
    <source>
        <dbReference type="Proteomes" id="UP001210380"/>
    </source>
</evidence>
<evidence type="ECO:0000259" key="2">
    <source>
        <dbReference type="Pfam" id="PF02272"/>
    </source>
</evidence>
<dbReference type="Gene3D" id="3.10.310.30">
    <property type="match status" value="1"/>
</dbReference>
<dbReference type="PANTHER" id="PTHR47618">
    <property type="entry name" value="BIFUNCTIONAL OLIGORIBONUCLEASE AND PAP PHOSPHATASE NRNA"/>
    <property type="match status" value="1"/>
</dbReference>
<evidence type="ECO:0000259" key="1">
    <source>
        <dbReference type="Pfam" id="PF01368"/>
    </source>
</evidence>
<organism evidence="3 4">
    <name type="scientific">Saccharopolyspora oryzae</name>
    <dbReference type="NCBI Taxonomy" id="2997343"/>
    <lineage>
        <taxon>Bacteria</taxon>
        <taxon>Bacillati</taxon>
        <taxon>Actinomycetota</taxon>
        <taxon>Actinomycetes</taxon>
        <taxon>Pseudonocardiales</taxon>
        <taxon>Pseudonocardiaceae</taxon>
        <taxon>Saccharopolyspora</taxon>
    </lineage>
</organism>
<dbReference type="InterPro" id="IPR038763">
    <property type="entry name" value="DHH_sf"/>
</dbReference>
<dbReference type="Proteomes" id="UP001210380">
    <property type="component" value="Unassembled WGS sequence"/>
</dbReference>